<feature type="region of interest" description="Disordered" evidence="1">
    <location>
        <begin position="22"/>
        <end position="58"/>
    </location>
</feature>
<gene>
    <name evidence="2" type="ORF">BCR44DRAFT_1445485</name>
</gene>
<proteinExistence type="predicted"/>
<feature type="compositionally biased region" description="Basic and acidic residues" evidence="1">
    <location>
        <begin position="36"/>
        <end position="57"/>
    </location>
</feature>
<dbReference type="EMBL" id="MCFL01000092">
    <property type="protein sequence ID" value="ORZ30284.1"/>
    <property type="molecule type" value="Genomic_DNA"/>
</dbReference>
<evidence type="ECO:0000256" key="1">
    <source>
        <dbReference type="SAM" id="MobiDB-lite"/>
    </source>
</evidence>
<protein>
    <submittedName>
        <fullName evidence="2">Uncharacterized protein</fullName>
    </submittedName>
</protein>
<organism evidence="2 3">
    <name type="scientific">Catenaria anguillulae PL171</name>
    <dbReference type="NCBI Taxonomy" id="765915"/>
    <lineage>
        <taxon>Eukaryota</taxon>
        <taxon>Fungi</taxon>
        <taxon>Fungi incertae sedis</taxon>
        <taxon>Blastocladiomycota</taxon>
        <taxon>Blastocladiomycetes</taxon>
        <taxon>Blastocladiales</taxon>
        <taxon>Catenariaceae</taxon>
        <taxon>Catenaria</taxon>
    </lineage>
</organism>
<accession>A0A1Y2H8G1</accession>
<sequence>MKTILTLPSALLLAQRRAATLRGQGSGVGDEGGDTEQARPDATSKNDGEPGAIREDASSVLEGSVPVMVMRRDCTTPGWGGFASGWVEAEAEADAKADGHVREGETGTARGDSGSNCQSTLGRCSEAGLALAAGALVRCRLAALAWFPSGARGLQTASSFLAAVCSGTAVVAQSCYIHWCSNCLSGVAIVVRTGRW</sequence>
<dbReference type="Proteomes" id="UP000193411">
    <property type="component" value="Unassembled WGS sequence"/>
</dbReference>
<dbReference type="AlphaFoldDB" id="A0A1Y2H8G1"/>
<evidence type="ECO:0000313" key="3">
    <source>
        <dbReference type="Proteomes" id="UP000193411"/>
    </source>
</evidence>
<evidence type="ECO:0000313" key="2">
    <source>
        <dbReference type="EMBL" id="ORZ30284.1"/>
    </source>
</evidence>
<reference evidence="2 3" key="1">
    <citation type="submission" date="2016-07" db="EMBL/GenBank/DDBJ databases">
        <title>Pervasive Adenine N6-methylation of Active Genes in Fungi.</title>
        <authorList>
            <consortium name="DOE Joint Genome Institute"/>
            <person name="Mondo S.J."/>
            <person name="Dannebaum R.O."/>
            <person name="Kuo R.C."/>
            <person name="Labutti K."/>
            <person name="Haridas S."/>
            <person name="Kuo A."/>
            <person name="Salamov A."/>
            <person name="Ahrendt S.R."/>
            <person name="Lipzen A."/>
            <person name="Sullivan W."/>
            <person name="Andreopoulos W.B."/>
            <person name="Clum A."/>
            <person name="Lindquist E."/>
            <person name="Daum C."/>
            <person name="Ramamoorthy G.K."/>
            <person name="Gryganskyi A."/>
            <person name="Culley D."/>
            <person name="Magnuson J.K."/>
            <person name="James T.Y."/>
            <person name="O'Malley M.A."/>
            <person name="Stajich J.E."/>
            <person name="Spatafora J.W."/>
            <person name="Visel A."/>
            <person name="Grigoriev I.V."/>
        </authorList>
    </citation>
    <scope>NUCLEOTIDE SEQUENCE [LARGE SCALE GENOMIC DNA]</scope>
    <source>
        <strain evidence="2 3">PL171</strain>
    </source>
</reference>
<name>A0A1Y2H8G1_9FUNG</name>
<comment type="caution">
    <text evidence="2">The sequence shown here is derived from an EMBL/GenBank/DDBJ whole genome shotgun (WGS) entry which is preliminary data.</text>
</comment>
<keyword evidence="3" id="KW-1185">Reference proteome</keyword>